<proteinExistence type="predicted"/>
<sequence length="175" mass="19624">MQLCQVIGQGSISKKKQSAAHIYTINNLKGRVGLIHVADLINGKMRGPKIHQFIKLIEYNNNNINIVKKSPELNITAMPSDTTPLGHNSWLAGLIEADGFFQVRTSLGYPRQALSFEQAQARTTRYGYSTLELMQAGFLSVRVNPIREDHPQYRIRTSSVSTNKSLQDNLMNNPL</sequence>
<keyword evidence="1" id="KW-0496">Mitochondrion</keyword>
<dbReference type="EMBL" id="MN018834">
    <property type="protein sequence ID" value="QDH07286.1"/>
    <property type="molecule type" value="Genomic_DNA"/>
</dbReference>
<dbReference type="PANTHER" id="PTHR36181">
    <property type="entry name" value="INTRON-ENCODED ENDONUCLEASE AI3-RELATED"/>
    <property type="match status" value="1"/>
</dbReference>
<dbReference type="SUPFAM" id="SSF55608">
    <property type="entry name" value="Homing endonucleases"/>
    <property type="match status" value="2"/>
</dbReference>
<organism evidence="1">
    <name type="scientific">Austropuccinia psidii</name>
    <dbReference type="NCBI Taxonomy" id="181123"/>
    <lineage>
        <taxon>Eukaryota</taxon>
        <taxon>Fungi</taxon>
        <taxon>Dikarya</taxon>
        <taxon>Basidiomycota</taxon>
        <taxon>Pucciniomycotina</taxon>
        <taxon>Pucciniomycetes</taxon>
        <taxon>Pucciniales</taxon>
        <taxon>Sphaerophragmiaceae</taxon>
        <taxon>Austropuccinia</taxon>
    </lineage>
</organism>
<gene>
    <name evidence="1" type="primary">orf175</name>
</gene>
<evidence type="ECO:0008006" key="2">
    <source>
        <dbReference type="Google" id="ProtNLM"/>
    </source>
</evidence>
<geneLocation type="mitochondrion" evidence="1"/>
<dbReference type="AlphaFoldDB" id="A0A513X027"/>
<dbReference type="InterPro" id="IPR027434">
    <property type="entry name" value="Homing_endonucl"/>
</dbReference>
<dbReference type="RefSeq" id="YP_009681238.1">
    <property type="nucleotide sequence ID" value="NC_044121.1"/>
</dbReference>
<dbReference type="Gene3D" id="3.10.28.10">
    <property type="entry name" value="Homing endonucleases"/>
    <property type="match status" value="1"/>
</dbReference>
<dbReference type="GeneID" id="41039205"/>
<accession>A0A513X027</accession>
<dbReference type="InterPro" id="IPR051289">
    <property type="entry name" value="LAGLIDADG_Endonuclease"/>
</dbReference>
<name>A0A513X027_9BASI</name>
<evidence type="ECO:0000313" key="1">
    <source>
        <dbReference type="EMBL" id="QDH07286.1"/>
    </source>
</evidence>
<dbReference type="PANTHER" id="PTHR36181:SF1">
    <property type="entry name" value="LAGLIDADG ENDONUCLEASE"/>
    <property type="match status" value="1"/>
</dbReference>
<reference evidence="1" key="1">
    <citation type="journal article" date="2019" name="Fungal Genet. Biol.">
        <title>The unrevealing high variability on non conserved core of Austropuccinia psidii and other rust mitochondrial genomes.</title>
        <authorList>
            <person name="de Almeida J.R."/>
            <person name="Riano Pachon D.M."/>
            <person name="Franceschine L.M."/>
            <person name="Batista dos Santos I."/>
            <person name="da Silva Lopes M."/>
            <person name="Avelino de Andrade P."/>
            <person name="de Barros Monteiro-Vitorello C."/>
            <person name="Labate C.A."/>
            <person name="Quecine M.C."/>
        </authorList>
    </citation>
    <scope>NUCLEOTIDE SEQUENCE</scope>
    <source>
        <strain evidence="1">MF-1</strain>
    </source>
</reference>
<protein>
    <recommendedName>
        <fullName evidence="2">Homing endonuclease LAGLIDADG domain-containing protein</fullName>
    </recommendedName>
</protein>